<dbReference type="PROSITE" id="PS50297">
    <property type="entry name" value="ANK_REP_REGION"/>
    <property type="match status" value="7"/>
</dbReference>
<organism evidence="6 7">
    <name type="scientific">Phialocephala subalpina</name>
    <dbReference type="NCBI Taxonomy" id="576137"/>
    <lineage>
        <taxon>Eukaryota</taxon>
        <taxon>Fungi</taxon>
        <taxon>Dikarya</taxon>
        <taxon>Ascomycota</taxon>
        <taxon>Pezizomycotina</taxon>
        <taxon>Leotiomycetes</taxon>
        <taxon>Helotiales</taxon>
        <taxon>Mollisiaceae</taxon>
        <taxon>Phialocephala</taxon>
        <taxon>Phialocephala fortinii species complex</taxon>
    </lineage>
</organism>
<feature type="repeat" description="ANK" evidence="3">
    <location>
        <begin position="735"/>
        <end position="767"/>
    </location>
</feature>
<keyword evidence="7" id="KW-1185">Reference proteome</keyword>
<feature type="repeat" description="ANK" evidence="3">
    <location>
        <begin position="834"/>
        <end position="854"/>
    </location>
</feature>
<dbReference type="AlphaFoldDB" id="A0A1L7XQ59"/>
<feature type="repeat" description="ANK" evidence="3">
    <location>
        <begin position="801"/>
        <end position="833"/>
    </location>
</feature>
<feature type="repeat" description="ANK" evidence="3">
    <location>
        <begin position="669"/>
        <end position="701"/>
    </location>
</feature>
<dbReference type="PRINTS" id="PR01415">
    <property type="entry name" value="ANKYRIN"/>
</dbReference>
<evidence type="ECO:0000259" key="5">
    <source>
        <dbReference type="Pfam" id="PF26640"/>
    </source>
</evidence>
<dbReference type="PROSITE" id="PS50088">
    <property type="entry name" value="ANK_REPEAT"/>
    <property type="match status" value="8"/>
</dbReference>
<dbReference type="PANTHER" id="PTHR24198">
    <property type="entry name" value="ANKYRIN REPEAT AND PROTEIN KINASE DOMAIN-CONTAINING PROTEIN"/>
    <property type="match status" value="1"/>
</dbReference>
<dbReference type="Pfam" id="PF13637">
    <property type="entry name" value="Ank_4"/>
    <property type="match status" value="2"/>
</dbReference>
<dbReference type="InterPro" id="IPR002110">
    <property type="entry name" value="Ankyrin_rpt"/>
</dbReference>
<keyword evidence="2 3" id="KW-0040">ANK repeat</keyword>
<dbReference type="OrthoDB" id="20872at2759"/>
<feature type="domain" description="DUF8212" evidence="5">
    <location>
        <begin position="224"/>
        <end position="250"/>
    </location>
</feature>
<dbReference type="SUPFAM" id="SSF48403">
    <property type="entry name" value="Ankyrin repeat"/>
    <property type="match status" value="1"/>
</dbReference>
<dbReference type="Pfam" id="PF26640">
    <property type="entry name" value="DUF8212"/>
    <property type="match status" value="1"/>
</dbReference>
<dbReference type="Pfam" id="PF06985">
    <property type="entry name" value="HET"/>
    <property type="match status" value="1"/>
</dbReference>
<dbReference type="SMART" id="SM00248">
    <property type="entry name" value="ANK"/>
    <property type="match status" value="9"/>
</dbReference>
<dbReference type="PANTHER" id="PTHR24198:SF165">
    <property type="entry name" value="ANKYRIN REPEAT-CONTAINING PROTEIN-RELATED"/>
    <property type="match status" value="1"/>
</dbReference>
<dbReference type="Pfam" id="PF12796">
    <property type="entry name" value="Ank_2"/>
    <property type="match status" value="2"/>
</dbReference>
<evidence type="ECO:0000313" key="7">
    <source>
        <dbReference type="Proteomes" id="UP000184330"/>
    </source>
</evidence>
<protein>
    <submittedName>
        <fullName evidence="6">Uncharacterized protein</fullName>
    </submittedName>
</protein>
<gene>
    <name evidence="6" type="ORF">PAC_16966</name>
</gene>
<feature type="repeat" description="ANK" evidence="3">
    <location>
        <begin position="562"/>
        <end position="594"/>
    </location>
</feature>
<name>A0A1L7XQ59_9HELO</name>
<sequence length="861" mass="95907">MRLLHTKEFELYEFGGRKVPGYAILSHTWGNEEVSLQDIKTNRAVNLQGYEKVSKACLVAAADGFDYVWIDTCCIDKTSSAELSEALNSMYRWYQEAEECYAYLADVPHNSVNRVTGVTGPEFQKSRWFTRGWTLQELIAPLSVIFLDDEWQEFGTKSNLQRDISEITGIPGSFLLGDDLRHASVAQRMSWASKRETTRTEDLAYCLMGLFGIYMPMLYGEGERAFIRLQEEIMRVSDDHSLFAWRSTEDHGGILANSPAAFANSGNIIPVSPAYAASSPPTLSSRGIHLSLRFINDGQQGRGLAILHCTEIRKERMRLALHLRDVFLTNEDFVREQSTTLKLIDMEDINPSQHPLTSLYVRQWHPTRNRNWEGMEKCVLKLAGIDAQEAASRITKFDSNCDLSDGLIVMNMKAVPDGLLGRLVVLCRDGNLFQILLSKYGKSLSADISASTTDLQHIQDPNVLEKEGNDQDRIVKVLSDGQHVHIAIKKRVLLLRGERCLTGVVEISYSSTLKGVWLEHIAILEKGIREKTLLSYAAKRGLKTIFEHLLDREGIESESKGDFRTPLSWAAEGGQEEVVKHLLERGATLESKDKDGRAPLSWAAGSGHEAIVRLLLAKVAALEEIEKNIGDRKPLPRAGWQRLLPGTKVESKRNDGRVRRYWLMSEDRYGRTPLYRASMNGHIEVVKLLLEKGANVNAAIEDGSTPLHRASMNGHLESVKLLLEKGANVNTATKDGSTPLHRASYNGHLESVQLLLEKGANVNAATEDGLTPLHQASYNGHLESVKLLLEKGADVNAATRYRSTPLHRASYNGHLETVQLLLEKGANVNAAIRDGLTPLDYASKNGHFEVIKLLAATQEGG</sequence>
<evidence type="ECO:0000259" key="4">
    <source>
        <dbReference type="Pfam" id="PF06985"/>
    </source>
</evidence>
<feature type="repeat" description="ANK" evidence="3">
    <location>
        <begin position="595"/>
        <end position="627"/>
    </location>
</feature>
<evidence type="ECO:0000256" key="2">
    <source>
        <dbReference type="ARBA" id="ARBA00023043"/>
    </source>
</evidence>
<accession>A0A1L7XQ59</accession>
<dbReference type="InterPro" id="IPR058525">
    <property type="entry name" value="DUF8212"/>
</dbReference>
<dbReference type="STRING" id="576137.A0A1L7XQ59"/>
<dbReference type="Gene3D" id="1.25.40.20">
    <property type="entry name" value="Ankyrin repeat-containing domain"/>
    <property type="match status" value="4"/>
</dbReference>
<evidence type="ECO:0000256" key="1">
    <source>
        <dbReference type="ARBA" id="ARBA00022737"/>
    </source>
</evidence>
<dbReference type="InterPro" id="IPR036770">
    <property type="entry name" value="Ankyrin_rpt-contain_sf"/>
</dbReference>
<dbReference type="EMBL" id="FJOG01000041">
    <property type="protein sequence ID" value="CZR67067.1"/>
    <property type="molecule type" value="Genomic_DNA"/>
</dbReference>
<feature type="repeat" description="ANK" evidence="3">
    <location>
        <begin position="768"/>
        <end position="800"/>
    </location>
</feature>
<feature type="domain" description="Heterokaryon incompatibility" evidence="4">
    <location>
        <begin position="22"/>
        <end position="111"/>
    </location>
</feature>
<evidence type="ECO:0000256" key="3">
    <source>
        <dbReference type="PROSITE-ProRule" id="PRU00023"/>
    </source>
</evidence>
<dbReference type="Proteomes" id="UP000184330">
    <property type="component" value="Unassembled WGS sequence"/>
</dbReference>
<dbReference type="InterPro" id="IPR010730">
    <property type="entry name" value="HET"/>
</dbReference>
<keyword evidence="1" id="KW-0677">Repeat</keyword>
<reference evidence="6 7" key="1">
    <citation type="submission" date="2016-03" db="EMBL/GenBank/DDBJ databases">
        <authorList>
            <person name="Ploux O."/>
        </authorList>
    </citation>
    <scope>NUCLEOTIDE SEQUENCE [LARGE SCALE GENOMIC DNA]</scope>
    <source>
        <strain evidence="6 7">UAMH 11012</strain>
    </source>
</reference>
<feature type="repeat" description="ANK" evidence="3">
    <location>
        <begin position="702"/>
        <end position="734"/>
    </location>
</feature>
<evidence type="ECO:0000313" key="6">
    <source>
        <dbReference type="EMBL" id="CZR67067.1"/>
    </source>
</evidence>
<proteinExistence type="predicted"/>